<dbReference type="EMBL" id="CP021056">
    <property type="protein sequence ID" value="QXE22999.1"/>
    <property type="molecule type" value="Genomic_DNA"/>
</dbReference>
<dbReference type="PANTHER" id="PTHR43433">
    <property type="entry name" value="HYDROLASE, ALPHA/BETA FOLD FAMILY PROTEIN"/>
    <property type="match status" value="1"/>
</dbReference>
<protein>
    <submittedName>
        <fullName evidence="2">Alpha/beta hydrolase fold protein</fullName>
    </submittedName>
</protein>
<evidence type="ECO:0000259" key="1">
    <source>
        <dbReference type="Pfam" id="PF00561"/>
    </source>
</evidence>
<sequence length="275" mass="30986">MPDISLHVDIQGQGFPLLGLHGHPGFGRNLSVFADHLSTRFQIFAPDLRGYGRSRCQGKFTMQDHLDDLEALLDRFQIEKCLVLGWSLGGILAMELALRLPQRISGLILIATAARPWGNHPPITWQDNLYTGIAGLINYVKPGWQWNIDTFAKRSLFRYLIQQHTPTAYNYIAQTAVPAYLQTSAAATNALYTAIKAGYNRIPDIWQIVCPCLVLAGAEDRHITAASSLETAQNLKYSQWYCYPHTAHLFPWEISQQVLADIDAWLENHPQVSQF</sequence>
<reference evidence="2" key="1">
    <citation type="submission" date="2017-04" db="EMBL/GenBank/DDBJ databases">
        <title>Genome deletions in a multicellular cyanobacterial endosymbiont for morphological adaptation in marine diatoms.</title>
        <authorList>
            <person name="Wang Y."/>
            <person name="Gao H."/>
            <person name="Li R."/>
            <person name="Xu X."/>
        </authorList>
    </citation>
    <scope>NUCLEOTIDE SEQUENCE</scope>
    <source>
        <strain evidence="2">FACHB 800</strain>
    </source>
</reference>
<proteinExistence type="predicted"/>
<dbReference type="InterPro" id="IPR000073">
    <property type="entry name" value="AB_hydrolase_1"/>
</dbReference>
<keyword evidence="2" id="KW-0378">Hydrolase</keyword>
<dbReference type="SUPFAM" id="SSF53474">
    <property type="entry name" value="alpha/beta-Hydrolases"/>
    <property type="match status" value="1"/>
</dbReference>
<dbReference type="Pfam" id="PF00561">
    <property type="entry name" value="Abhydrolase_1"/>
    <property type="match status" value="1"/>
</dbReference>
<evidence type="ECO:0000313" key="2">
    <source>
        <dbReference type="EMBL" id="QXE22999.1"/>
    </source>
</evidence>
<name>A0A975T6F7_9NOST</name>
<dbReference type="RefSeq" id="WP_190608857.1">
    <property type="nucleotide sequence ID" value="NZ_CP021056.1"/>
</dbReference>
<dbReference type="Gene3D" id="3.40.50.1820">
    <property type="entry name" value="alpha/beta hydrolase"/>
    <property type="match status" value="1"/>
</dbReference>
<dbReference type="PRINTS" id="PR00111">
    <property type="entry name" value="ABHYDROLASE"/>
</dbReference>
<organism evidence="2 3">
    <name type="scientific">Richelia sinica FACHB-800</name>
    <dbReference type="NCBI Taxonomy" id="1357546"/>
    <lineage>
        <taxon>Bacteria</taxon>
        <taxon>Bacillati</taxon>
        <taxon>Cyanobacteriota</taxon>
        <taxon>Cyanophyceae</taxon>
        <taxon>Nostocales</taxon>
        <taxon>Nostocaceae</taxon>
        <taxon>Richelia</taxon>
    </lineage>
</organism>
<feature type="domain" description="AB hydrolase-1" evidence="1">
    <location>
        <begin position="16"/>
        <end position="133"/>
    </location>
</feature>
<dbReference type="AlphaFoldDB" id="A0A975T6F7"/>
<dbReference type="GO" id="GO:0016787">
    <property type="term" value="F:hydrolase activity"/>
    <property type="evidence" value="ECO:0007669"/>
    <property type="project" value="UniProtKB-KW"/>
</dbReference>
<accession>A0A975T6F7</accession>
<dbReference type="PANTHER" id="PTHR43433:SF5">
    <property type="entry name" value="AB HYDROLASE-1 DOMAIN-CONTAINING PROTEIN"/>
    <property type="match status" value="1"/>
</dbReference>
<keyword evidence="3" id="KW-1185">Reference proteome</keyword>
<dbReference type="InterPro" id="IPR029058">
    <property type="entry name" value="AB_hydrolase_fold"/>
</dbReference>
<evidence type="ECO:0000313" key="3">
    <source>
        <dbReference type="Proteomes" id="UP000683511"/>
    </source>
</evidence>
<dbReference type="InterPro" id="IPR050471">
    <property type="entry name" value="AB_hydrolase"/>
</dbReference>
<dbReference type="KEGG" id="rsin:B6N60_01687"/>
<dbReference type="Proteomes" id="UP000683511">
    <property type="component" value="Chromosome"/>
</dbReference>
<gene>
    <name evidence="2" type="ORF">B6N60_01687</name>
</gene>